<dbReference type="Proteomes" id="UP000028837">
    <property type="component" value="Unassembled WGS sequence"/>
</dbReference>
<dbReference type="EMBL" id="AHZU02001578">
    <property type="protein sequence ID" value="KFG30945.1"/>
    <property type="molecule type" value="Genomic_DNA"/>
</dbReference>
<accession>A0A086JFM7</accession>
<protein>
    <submittedName>
        <fullName evidence="12">Putative SWI2/SNF2 containing protein RAD26</fullName>
    </submittedName>
</protein>
<feature type="domain" description="Rad26/CSB-like winged helix DNA-binding" evidence="11">
    <location>
        <begin position="54"/>
        <end position="124"/>
    </location>
</feature>
<evidence type="ECO:0000313" key="12">
    <source>
        <dbReference type="EMBL" id="KFG30945.1"/>
    </source>
</evidence>
<evidence type="ECO:0000256" key="9">
    <source>
        <dbReference type="ARBA" id="ARBA00023242"/>
    </source>
</evidence>
<keyword evidence="9" id="KW-0539">Nucleus</keyword>
<evidence type="ECO:0000256" key="4">
    <source>
        <dbReference type="ARBA" id="ARBA00022763"/>
    </source>
</evidence>
<dbReference type="VEuPathDB" id="ToxoDB:TGDOM2_359450"/>
<reference evidence="12 13" key="1">
    <citation type="submission" date="2014-02" db="EMBL/GenBank/DDBJ databases">
        <authorList>
            <person name="Sibley D."/>
            <person name="Venepally P."/>
            <person name="Karamycheva S."/>
            <person name="Hadjithomas M."/>
            <person name="Khan A."/>
            <person name="Brunk B."/>
            <person name="Roos D."/>
            <person name="Caler E."/>
            <person name="Lorenzi H."/>
        </authorList>
    </citation>
    <scope>NUCLEOTIDE SEQUENCE [LARGE SCALE GENOMIC DNA]</scope>
    <source>
        <strain evidence="12 13">GAB2-2007-GAL-DOM2</strain>
    </source>
</reference>
<sequence>MDFCFFQRASREPSLDSRAASLSQDRDDRGSKSRERARTGERDETVSLTFEEKKLAEEILHFFLSRPESDFAVTTGELLEAFAPRIPTFRRKVFRAMLKELCEMVKSHDAAHQPSYWILKPEFRPEV</sequence>
<comment type="similarity">
    <text evidence="2">Belongs to the SNF2/RAD54 helicase family.</text>
</comment>
<evidence type="ECO:0000313" key="13">
    <source>
        <dbReference type="Proteomes" id="UP000028837"/>
    </source>
</evidence>
<keyword evidence="3" id="KW-0547">Nucleotide-binding</keyword>
<evidence type="ECO:0000256" key="3">
    <source>
        <dbReference type="ARBA" id="ARBA00022741"/>
    </source>
</evidence>
<feature type="compositionally biased region" description="Basic and acidic residues" evidence="10">
    <location>
        <begin position="24"/>
        <end position="45"/>
    </location>
</feature>
<evidence type="ECO:0000256" key="7">
    <source>
        <dbReference type="ARBA" id="ARBA00023125"/>
    </source>
</evidence>
<keyword evidence="8" id="KW-0234">DNA repair</keyword>
<comment type="subcellular location">
    <subcellularLocation>
        <location evidence="1">Nucleus</location>
    </subcellularLocation>
</comment>
<evidence type="ECO:0000256" key="6">
    <source>
        <dbReference type="ARBA" id="ARBA00022840"/>
    </source>
</evidence>
<evidence type="ECO:0000259" key="11">
    <source>
        <dbReference type="Pfam" id="PF25875"/>
    </source>
</evidence>
<proteinExistence type="inferred from homology"/>
<keyword evidence="6" id="KW-0067">ATP-binding</keyword>
<name>A0A086JFM7_TOXGO</name>
<evidence type="ECO:0000256" key="10">
    <source>
        <dbReference type="SAM" id="MobiDB-lite"/>
    </source>
</evidence>
<gene>
    <name evidence="12" type="ORF">TGDOM2_359450</name>
</gene>
<keyword evidence="5" id="KW-0378">Hydrolase</keyword>
<dbReference type="Pfam" id="PF25875">
    <property type="entry name" value="WHD_Rad26_CSB"/>
    <property type="match status" value="1"/>
</dbReference>
<keyword evidence="5" id="KW-0347">Helicase</keyword>
<feature type="region of interest" description="Disordered" evidence="10">
    <location>
        <begin position="1"/>
        <end position="45"/>
    </location>
</feature>
<organism evidence="12 13">
    <name type="scientific">Toxoplasma gondii GAB2-2007-GAL-DOM2</name>
    <dbReference type="NCBI Taxonomy" id="1130820"/>
    <lineage>
        <taxon>Eukaryota</taxon>
        <taxon>Sar</taxon>
        <taxon>Alveolata</taxon>
        <taxon>Apicomplexa</taxon>
        <taxon>Conoidasida</taxon>
        <taxon>Coccidia</taxon>
        <taxon>Eucoccidiorida</taxon>
        <taxon>Eimeriorina</taxon>
        <taxon>Sarcocystidae</taxon>
        <taxon>Toxoplasma</taxon>
    </lineage>
</organism>
<keyword evidence="4" id="KW-0227">DNA damage</keyword>
<dbReference type="CDD" id="cd22254">
    <property type="entry name" value="CSB_WHD"/>
    <property type="match status" value="1"/>
</dbReference>
<evidence type="ECO:0000256" key="8">
    <source>
        <dbReference type="ARBA" id="ARBA00023204"/>
    </source>
</evidence>
<evidence type="ECO:0000256" key="1">
    <source>
        <dbReference type="ARBA" id="ARBA00004123"/>
    </source>
</evidence>
<keyword evidence="7" id="KW-0238">DNA-binding</keyword>
<evidence type="ECO:0000256" key="5">
    <source>
        <dbReference type="ARBA" id="ARBA00022806"/>
    </source>
</evidence>
<dbReference type="InterPro" id="IPR058951">
    <property type="entry name" value="WHD_Rad26_CSB-like"/>
</dbReference>
<comment type="caution">
    <text evidence="12">The sequence shown here is derived from an EMBL/GenBank/DDBJ whole genome shotgun (WGS) entry which is preliminary data.</text>
</comment>
<dbReference type="AlphaFoldDB" id="A0A086JFM7"/>
<evidence type="ECO:0000256" key="2">
    <source>
        <dbReference type="ARBA" id="ARBA00007025"/>
    </source>
</evidence>